<evidence type="ECO:0000313" key="4">
    <source>
        <dbReference type="Proteomes" id="UP000052982"/>
    </source>
</evidence>
<accession>A0A101SLG7</accession>
<organism evidence="3 4">
    <name type="scientific">Streptomyces griseoruber</name>
    <dbReference type="NCBI Taxonomy" id="1943"/>
    <lineage>
        <taxon>Bacteria</taxon>
        <taxon>Bacillati</taxon>
        <taxon>Actinomycetota</taxon>
        <taxon>Actinomycetes</taxon>
        <taxon>Kitasatosporales</taxon>
        <taxon>Streptomycetaceae</taxon>
        <taxon>Streptomyces</taxon>
    </lineage>
</organism>
<sequence>MGNVHFEIGATTVLGPLLAAFGLLVALRARRGRAGWTGRHAVTRILAAGYAVGVLTLTLFPIVVTYGEYANLMPWTNQINWIPAPSPDPSIVANVILTMPLGVLLPLMTARIGSKGRVTAVTAAVSLAIELTQLLMYVVVNNARLTDTTDLLVNTLGGYLGCVVLYRAARVPAVARQLTALALPGSAFASNGQAPARPAIRPAEEPTTARS</sequence>
<dbReference type="OrthoDB" id="3296153at2"/>
<reference evidence="3 4" key="1">
    <citation type="submission" date="2015-10" db="EMBL/GenBank/DDBJ databases">
        <title>Draft genome sequence of Streptomyces griseoruber DSM 40281, type strain for the species Streptomyces griseoruber.</title>
        <authorList>
            <person name="Ruckert C."/>
            <person name="Winkler A."/>
            <person name="Kalinowski J."/>
            <person name="Kampfer P."/>
            <person name="Glaeser S."/>
        </authorList>
    </citation>
    <scope>NUCLEOTIDE SEQUENCE [LARGE SCALE GENOMIC DNA]</scope>
    <source>
        <strain evidence="3 4">DSM 40281</strain>
    </source>
</reference>
<comment type="caution">
    <text evidence="3">The sequence shown here is derived from an EMBL/GenBank/DDBJ whole genome shotgun (WGS) entry which is preliminary data.</text>
</comment>
<feature type="region of interest" description="Disordered" evidence="1">
    <location>
        <begin position="190"/>
        <end position="211"/>
    </location>
</feature>
<dbReference type="Pfam" id="PF04892">
    <property type="entry name" value="VanZ"/>
    <property type="match status" value="1"/>
</dbReference>
<evidence type="ECO:0000313" key="3">
    <source>
        <dbReference type="EMBL" id="KUN75948.1"/>
    </source>
</evidence>
<evidence type="ECO:0000256" key="1">
    <source>
        <dbReference type="SAM" id="MobiDB-lite"/>
    </source>
</evidence>
<dbReference type="AlphaFoldDB" id="A0A101SLG7"/>
<name>A0A101SLG7_9ACTN</name>
<evidence type="ECO:0000259" key="2">
    <source>
        <dbReference type="Pfam" id="PF04892"/>
    </source>
</evidence>
<keyword evidence="4" id="KW-1185">Reference proteome</keyword>
<dbReference type="EMBL" id="LMWW01000072">
    <property type="protein sequence ID" value="KUN75948.1"/>
    <property type="molecule type" value="Genomic_DNA"/>
</dbReference>
<dbReference type="RefSeq" id="WP_055631298.1">
    <property type="nucleotide sequence ID" value="NZ_KQ948785.1"/>
</dbReference>
<dbReference type="PANTHER" id="PTHR36834:SF1">
    <property type="entry name" value="INTEGRAL MEMBRANE PROTEIN"/>
    <property type="match status" value="1"/>
</dbReference>
<dbReference type="STRING" id="1943.AQJ64_40470"/>
<dbReference type="Proteomes" id="UP000052982">
    <property type="component" value="Unassembled WGS sequence"/>
</dbReference>
<gene>
    <name evidence="3" type="ORF">AQJ64_40470</name>
</gene>
<dbReference type="PANTHER" id="PTHR36834">
    <property type="entry name" value="MEMBRANE PROTEIN-RELATED"/>
    <property type="match status" value="1"/>
</dbReference>
<dbReference type="InterPro" id="IPR053150">
    <property type="entry name" value="Teicoplanin_resist-assoc"/>
</dbReference>
<dbReference type="InterPro" id="IPR006976">
    <property type="entry name" value="VanZ-like"/>
</dbReference>
<feature type="domain" description="VanZ-like" evidence="2">
    <location>
        <begin position="49"/>
        <end position="166"/>
    </location>
</feature>
<protein>
    <recommendedName>
        <fullName evidence="2">VanZ-like domain-containing protein</fullName>
    </recommendedName>
</protein>
<proteinExistence type="predicted"/>